<dbReference type="eggNOG" id="COG0428">
    <property type="taxonomic scope" value="Bacteria"/>
</dbReference>
<feature type="transmembrane region" description="Helical" evidence="1">
    <location>
        <begin position="6"/>
        <end position="29"/>
    </location>
</feature>
<proteinExistence type="predicted"/>
<dbReference type="AlphaFoldDB" id="A0A0W0VNN0"/>
<gene>
    <name evidence="2" type="ORF">Llan_1551</name>
</gene>
<feature type="transmembrane region" description="Helical" evidence="1">
    <location>
        <begin position="130"/>
        <end position="151"/>
    </location>
</feature>
<keyword evidence="1" id="KW-0812">Transmembrane</keyword>
<feature type="transmembrane region" description="Helical" evidence="1">
    <location>
        <begin position="98"/>
        <end position="124"/>
    </location>
</feature>
<accession>A0A0W0VNN0</accession>
<evidence type="ECO:0000256" key="1">
    <source>
        <dbReference type="SAM" id="Phobius"/>
    </source>
</evidence>
<sequence>MPVSLFNIGLYSLLATLSMIVGGFAATIYRPSDKLTSAAQHFASGVVLAAVAKELIPKLGANQPLPALIIGFCFGIFSMLVLKLFANKLTEKETEQTGVSPGLVTTVGIDLFIDGVLIGIAFLAGTQSGLLIAIALALEILFLGVSTTAALGNRAVSIKLRLLIIILLALLIPLGSITGAGLLSQLPPAVTEGLLAFGVAALLYLVTEELLVEAHEGSIETPFITASFFIGFLCILLLENMTA</sequence>
<keyword evidence="1" id="KW-1133">Transmembrane helix</keyword>
<feature type="transmembrane region" description="Helical" evidence="1">
    <location>
        <begin position="65"/>
        <end position="86"/>
    </location>
</feature>
<keyword evidence="3" id="KW-1185">Reference proteome</keyword>
<dbReference type="OrthoDB" id="6548917at2"/>
<evidence type="ECO:0000313" key="2">
    <source>
        <dbReference type="EMBL" id="KTD21533.1"/>
    </source>
</evidence>
<name>A0A0W0VNN0_9GAMM</name>
<dbReference type="PATRIC" id="fig|45067.4.peg.1625"/>
<organism evidence="2 3">
    <name type="scientific">Legionella lansingensis</name>
    <dbReference type="NCBI Taxonomy" id="45067"/>
    <lineage>
        <taxon>Bacteria</taxon>
        <taxon>Pseudomonadati</taxon>
        <taxon>Pseudomonadota</taxon>
        <taxon>Gammaproteobacteria</taxon>
        <taxon>Legionellales</taxon>
        <taxon>Legionellaceae</taxon>
        <taxon>Legionella</taxon>
    </lineage>
</organism>
<feature type="transmembrane region" description="Helical" evidence="1">
    <location>
        <begin position="163"/>
        <end position="183"/>
    </location>
</feature>
<comment type="caution">
    <text evidence="2">The sequence shown here is derived from an EMBL/GenBank/DDBJ whole genome shotgun (WGS) entry which is preliminary data.</text>
</comment>
<dbReference type="RefSeq" id="WP_028372670.1">
    <property type="nucleotide sequence ID" value="NZ_CAAAJD010000006.1"/>
</dbReference>
<protein>
    <submittedName>
        <fullName evidence="2">Integral membrane protein</fullName>
    </submittedName>
</protein>
<feature type="transmembrane region" description="Helical" evidence="1">
    <location>
        <begin position="219"/>
        <end position="238"/>
    </location>
</feature>
<dbReference type="Proteomes" id="UP000054869">
    <property type="component" value="Unassembled WGS sequence"/>
</dbReference>
<reference evidence="2 3" key="1">
    <citation type="submission" date="2015-11" db="EMBL/GenBank/DDBJ databases">
        <title>Genomic analysis of 38 Legionella species identifies large and diverse effector repertoires.</title>
        <authorList>
            <person name="Burstein D."/>
            <person name="Amaro F."/>
            <person name="Zusman T."/>
            <person name="Lifshitz Z."/>
            <person name="Cohen O."/>
            <person name="Gilbert J.A."/>
            <person name="Pupko T."/>
            <person name="Shuman H.A."/>
            <person name="Segal G."/>
        </authorList>
    </citation>
    <scope>NUCLEOTIDE SEQUENCE [LARGE SCALE GENOMIC DNA]</scope>
    <source>
        <strain evidence="2 3">ATCC 49751</strain>
    </source>
</reference>
<dbReference type="STRING" id="45067.Llan_1551"/>
<dbReference type="EMBL" id="LNYI01000031">
    <property type="protein sequence ID" value="KTD21533.1"/>
    <property type="molecule type" value="Genomic_DNA"/>
</dbReference>
<evidence type="ECO:0000313" key="3">
    <source>
        <dbReference type="Proteomes" id="UP000054869"/>
    </source>
</evidence>
<keyword evidence="1" id="KW-0472">Membrane</keyword>